<keyword evidence="6" id="KW-1185">Reference proteome</keyword>
<dbReference type="GO" id="GO:0016407">
    <property type="term" value="F:acetyltransferase activity"/>
    <property type="evidence" value="ECO:0007669"/>
    <property type="project" value="TreeGrafter"/>
</dbReference>
<dbReference type="PANTHER" id="PTHR43178">
    <property type="entry name" value="DIHYDROLIPOAMIDE ACETYLTRANSFERASE COMPONENT OF PYRUVATE DEHYDROGENASE COMPLEX"/>
    <property type="match status" value="1"/>
</dbReference>
<dbReference type="GO" id="GO:0005737">
    <property type="term" value="C:cytoplasm"/>
    <property type="evidence" value="ECO:0007669"/>
    <property type="project" value="TreeGrafter"/>
</dbReference>
<protein>
    <submittedName>
        <fullName evidence="5">2-oxo acid dehydrogenase subunit E2</fullName>
    </submittedName>
</protein>
<dbReference type="EMBL" id="VFIY01000008">
    <property type="protein sequence ID" value="TPD60206.1"/>
    <property type="molecule type" value="Genomic_DNA"/>
</dbReference>
<sequence>MPEDRTSRLGGMRAMIADKMQESLQTSAQLSYHCECNAGVLVAARARLKEAGSSVSIEDLLIKAVSDTLTEMPMFNARIEGKELTLVGSHHISVAISLPNGLMAPTIFDVQDKSLEDICAARKGLIERARNGKLTVREMTGGSFTVSNLGLRRIHYFTPILNRPQVAILGIGQVKRKPVVLGNGDIASQPMMGLSLTTDHRIVDGDPSGQFLTKLSESIEKADLRDNAQSKVRK</sequence>
<dbReference type="RefSeq" id="WP_139940616.1">
    <property type="nucleotide sequence ID" value="NZ_JBHSYP010000027.1"/>
</dbReference>
<comment type="cofactor">
    <cofactor evidence="1">
        <name>(R)-lipoate</name>
        <dbReference type="ChEBI" id="CHEBI:83088"/>
    </cofactor>
</comment>
<name>A0A501PKG2_9PROT</name>
<comment type="caution">
    <text evidence="5">The sequence shown here is derived from an EMBL/GenBank/DDBJ whole genome shotgun (WGS) entry which is preliminary data.</text>
</comment>
<dbReference type="Gene3D" id="3.30.559.10">
    <property type="entry name" value="Chloramphenicol acetyltransferase-like domain"/>
    <property type="match status" value="1"/>
</dbReference>
<evidence type="ECO:0000256" key="2">
    <source>
        <dbReference type="ARBA" id="ARBA00022679"/>
    </source>
</evidence>
<evidence type="ECO:0000256" key="1">
    <source>
        <dbReference type="ARBA" id="ARBA00001938"/>
    </source>
</evidence>
<keyword evidence="3" id="KW-0012">Acyltransferase</keyword>
<evidence type="ECO:0000259" key="4">
    <source>
        <dbReference type="Pfam" id="PF00198"/>
    </source>
</evidence>
<keyword evidence="2" id="KW-0808">Transferase</keyword>
<evidence type="ECO:0000313" key="6">
    <source>
        <dbReference type="Proteomes" id="UP000319148"/>
    </source>
</evidence>
<reference evidence="6" key="1">
    <citation type="submission" date="2019-06" db="EMBL/GenBank/DDBJ databases">
        <title>The complete genome of Emcibacter congregatus ZYLT.</title>
        <authorList>
            <person name="Zhao Z."/>
        </authorList>
    </citation>
    <scope>NUCLEOTIDE SEQUENCE [LARGE SCALE GENOMIC DNA]</scope>
    <source>
        <strain evidence="6">MCCC 1A06723</strain>
    </source>
</reference>
<dbReference type="Pfam" id="PF00198">
    <property type="entry name" value="2-oxoacid_dh"/>
    <property type="match status" value="1"/>
</dbReference>
<dbReference type="SUPFAM" id="SSF52777">
    <property type="entry name" value="CoA-dependent acyltransferases"/>
    <property type="match status" value="1"/>
</dbReference>
<dbReference type="GO" id="GO:0031405">
    <property type="term" value="F:lipoic acid binding"/>
    <property type="evidence" value="ECO:0007669"/>
    <property type="project" value="TreeGrafter"/>
</dbReference>
<dbReference type="Proteomes" id="UP000319148">
    <property type="component" value="Unassembled WGS sequence"/>
</dbReference>
<organism evidence="5 6">
    <name type="scientific">Emcibacter nanhaiensis</name>
    <dbReference type="NCBI Taxonomy" id="1505037"/>
    <lineage>
        <taxon>Bacteria</taxon>
        <taxon>Pseudomonadati</taxon>
        <taxon>Pseudomonadota</taxon>
        <taxon>Alphaproteobacteria</taxon>
        <taxon>Emcibacterales</taxon>
        <taxon>Emcibacteraceae</taxon>
        <taxon>Emcibacter</taxon>
    </lineage>
</organism>
<feature type="domain" description="2-oxoacid dehydrogenase acyltransferase catalytic" evidence="4">
    <location>
        <begin position="3"/>
        <end position="222"/>
    </location>
</feature>
<evidence type="ECO:0000256" key="3">
    <source>
        <dbReference type="ARBA" id="ARBA00023315"/>
    </source>
</evidence>
<proteinExistence type="predicted"/>
<dbReference type="InterPro" id="IPR050743">
    <property type="entry name" value="2-oxoacid_DH_E2_comp"/>
</dbReference>
<dbReference type="AlphaFoldDB" id="A0A501PKG2"/>
<evidence type="ECO:0000313" key="5">
    <source>
        <dbReference type="EMBL" id="TPD60206.1"/>
    </source>
</evidence>
<accession>A0A501PKG2</accession>
<dbReference type="OrthoDB" id="9805770at2"/>
<gene>
    <name evidence="5" type="ORF">FIV46_09130</name>
</gene>
<dbReference type="InterPro" id="IPR023213">
    <property type="entry name" value="CAT-like_dom_sf"/>
</dbReference>
<dbReference type="PANTHER" id="PTHR43178:SF5">
    <property type="entry name" value="LIPOAMIDE ACYLTRANSFERASE COMPONENT OF BRANCHED-CHAIN ALPHA-KETO ACID DEHYDROGENASE COMPLEX, MITOCHONDRIAL"/>
    <property type="match status" value="1"/>
</dbReference>
<dbReference type="InterPro" id="IPR001078">
    <property type="entry name" value="2-oxoacid_DH_actylTfrase"/>
</dbReference>